<accession>A0A9D7S5B6</accession>
<gene>
    <name evidence="1" type="ORF">IPO85_00265</name>
</gene>
<evidence type="ECO:0008006" key="3">
    <source>
        <dbReference type="Google" id="ProtNLM"/>
    </source>
</evidence>
<dbReference type="Proteomes" id="UP000808349">
    <property type="component" value="Unassembled WGS sequence"/>
</dbReference>
<reference evidence="1 2" key="1">
    <citation type="submission" date="2020-10" db="EMBL/GenBank/DDBJ databases">
        <title>Connecting structure to function with the recovery of over 1000 high-quality activated sludge metagenome-assembled genomes encoding full-length rRNA genes using long-read sequencing.</title>
        <authorList>
            <person name="Singleton C.M."/>
            <person name="Petriglieri F."/>
            <person name="Kristensen J.M."/>
            <person name="Kirkegaard R.H."/>
            <person name="Michaelsen T.Y."/>
            <person name="Andersen M.H."/>
            <person name="Karst S.M."/>
            <person name="Dueholm M.S."/>
            <person name="Nielsen P.H."/>
            <person name="Albertsen M."/>
        </authorList>
    </citation>
    <scope>NUCLEOTIDE SEQUENCE [LARGE SCALE GENOMIC DNA]</scope>
    <source>
        <strain evidence="1">Ribe_18-Q3-R11-54_BAT3C.373</strain>
    </source>
</reference>
<comment type="caution">
    <text evidence="1">The sequence shown here is derived from an EMBL/GenBank/DDBJ whole genome shotgun (WGS) entry which is preliminary data.</text>
</comment>
<organism evidence="1 2">
    <name type="scientific">Candidatus Defluviibacterium haderslevense</name>
    <dbReference type="NCBI Taxonomy" id="2981993"/>
    <lineage>
        <taxon>Bacteria</taxon>
        <taxon>Pseudomonadati</taxon>
        <taxon>Bacteroidota</taxon>
        <taxon>Saprospiria</taxon>
        <taxon>Saprospirales</taxon>
        <taxon>Saprospiraceae</taxon>
        <taxon>Candidatus Defluviibacterium</taxon>
    </lineage>
</organism>
<name>A0A9D7S5B6_9BACT</name>
<protein>
    <recommendedName>
        <fullName evidence="3">Recombinase zinc beta ribbon domain-containing protein</fullName>
    </recommendedName>
</protein>
<sequence length="61" mass="7240">MIAEARKEHTYYRCQTKDCPTKSIREEIICELVKETLQQIKFNPAEGEILNELLEQAQDNW</sequence>
<evidence type="ECO:0000313" key="2">
    <source>
        <dbReference type="Proteomes" id="UP000808349"/>
    </source>
</evidence>
<dbReference type="EMBL" id="JADKFW010000003">
    <property type="protein sequence ID" value="MBK9715968.1"/>
    <property type="molecule type" value="Genomic_DNA"/>
</dbReference>
<proteinExistence type="predicted"/>
<evidence type="ECO:0000313" key="1">
    <source>
        <dbReference type="EMBL" id="MBK9715968.1"/>
    </source>
</evidence>
<dbReference type="AlphaFoldDB" id="A0A9D7S5B6"/>